<dbReference type="EnsemblPlants" id="AVESA.00010b.r2.4DG0734630.1">
    <property type="protein sequence ID" value="AVESA.00010b.r2.4DG0734630.1.CDS"/>
    <property type="gene ID" value="AVESA.00010b.r2.4DG0734630"/>
</dbReference>
<name>A0ACD5X105_AVESA</name>
<protein>
    <submittedName>
        <fullName evidence="1">Uncharacterized protein</fullName>
    </submittedName>
</protein>
<reference evidence="1" key="2">
    <citation type="submission" date="2025-09" db="UniProtKB">
        <authorList>
            <consortium name="EnsemblPlants"/>
        </authorList>
    </citation>
    <scope>IDENTIFICATION</scope>
</reference>
<dbReference type="Proteomes" id="UP001732700">
    <property type="component" value="Chromosome 4D"/>
</dbReference>
<proteinExistence type="predicted"/>
<organism evidence="1 2">
    <name type="scientific">Avena sativa</name>
    <name type="common">Oat</name>
    <dbReference type="NCBI Taxonomy" id="4498"/>
    <lineage>
        <taxon>Eukaryota</taxon>
        <taxon>Viridiplantae</taxon>
        <taxon>Streptophyta</taxon>
        <taxon>Embryophyta</taxon>
        <taxon>Tracheophyta</taxon>
        <taxon>Spermatophyta</taxon>
        <taxon>Magnoliopsida</taxon>
        <taxon>Liliopsida</taxon>
        <taxon>Poales</taxon>
        <taxon>Poaceae</taxon>
        <taxon>BOP clade</taxon>
        <taxon>Pooideae</taxon>
        <taxon>Poodae</taxon>
        <taxon>Poeae</taxon>
        <taxon>Poeae Chloroplast Group 1 (Aveneae type)</taxon>
        <taxon>Aveninae</taxon>
        <taxon>Avena</taxon>
    </lineage>
</organism>
<evidence type="ECO:0000313" key="1">
    <source>
        <dbReference type="EnsemblPlants" id="AVESA.00010b.r2.4DG0734630.1.CDS"/>
    </source>
</evidence>
<sequence>MPTSSSSPMDAVTAAKKMSRGGEGKKQQRQSGSSFWGAMALKNRSQPEGEGAGESKNMSSKRKTTTTRTSISIGRSITCAGSICGTKESAVLSRGSGRSSRGNSSSRSLKAPDNDTLSVSMAASSAVVSASSSFNSETTVATTATTVSSSSSSSSSPLSSIGSGSRSFRKLSGCYYECHSVLEPGRTSHVGGAAMAMLPCADCDEFFVKAEALELHRSTRHAVSELGAEDTSRNVVEIIFQSSWLVRKPRAAPVCRIERVLKVQNFGKTVERFEQHRERVKASAAASSADELARRSYPRCAADGNELLRFHCSTFNGCSLGLAGSTALCRSPSQCKLCSIVRDGFRVDGDGKIATMATSGRAHDTAPLSPSDGGVEKRAMLVCRVVAGRVKKVADGSNPSDEFGCDSVSSSSDLDELSVFSSRAILPCFVVIYTVATEP</sequence>
<evidence type="ECO:0000313" key="2">
    <source>
        <dbReference type="Proteomes" id="UP001732700"/>
    </source>
</evidence>
<accession>A0ACD5X105</accession>
<reference evidence="1" key="1">
    <citation type="submission" date="2021-05" db="EMBL/GenBank/DDBJ databases">
        <authorList>
            <person name="Scholz U."/>
            <person name="Mascher M."/>
            <person name="Fiebig A."/>
        </authorList>
    </citation>
    <scope>NUCLEOTIDE SEQUENCE [LARGE SCALE GENOMIC DNA]</scope>
</reference>
<keyword evidence="2" id="KW-1185">Reference proteome</keyword>